<dbReference type="CDD" id="cd17546">
    <property type="entry name" value="REC_hyHK_CKI1_RcsC-like"/>
    <property type="match status" value="1"/>
</dbReference>
<dbReference type="AlphaFoldDB" id="A0A6M8F9C2"/>
<evidence type="ECO:0000256" key="2">
    <source>
        <dbReference type="ARBA" id="ARBA00004651"/>
    </source>
</evidence>
<feature type="transmembrane region" description="Helical" evidence="19">
    <location>
        <begin position="180"/>
        <end position="201"/>
    </location>
</feature>
<proteinExistence type="predicted"/>
<feature type="transmembrane region" description="Helical" evidence="19">
    <location>
        <begin position="6"/>
        <end position="28"/>
    </location>
</feature>
<dbReference type="SUPFAM" id="SSF47384">
    <property type="entry name" value="Homodimeric domain of signal transducing histidine kinase"/>
    <property type="match status" value="1"/>
</dbReference>
<evidence type="ECO:0000256" key="15">
    <source>
        <dbReference type="ARBA" id="ARBA00068150"/>
    </source>
</evidence>
<dbReference type="PANTHER" id="PTHR45339">
    <property type="entry name" value="HYBRID SIGNAL TRANSDUCTION HISTIDINE KINASE J"/>
    <property type="match status" value="1"/>
</dbReference>
<dbReference type="PROSITE" id="PS50894">
    <property type="entry name" value="HPT"/>
    <property type="match status" value="1"/>
</dbReference>
<keyword evidence="27" id="KW-1185">Reference proteome</keyword>
<keyword evidence="10" id="KW-0067">ATP-binding</keyword>
<dbReference type="FunFam" id="1.10.287.130:FF:000002">
    <property type="entry name" value="Two-component osmosensing histidine kinase"/>
    <property type="match status" value="1"/>
</dbReference>
<dbReference type="Pfam" id="PF01627">
    <property type="entry name" value="Hpt"/>
    <property type="match status" value="1"/>
</dbReference>
<dbReference type="RefSeq" id="WP_173205169.1">
    <property type="nucleotide sequence ID" value="NZ_CP053697.2"/>
</dbReference>
<dbReference type="GO" id="GO:0005886">
    <property type="term" value="C:plasma membrane"/>
    <property type="evidence" value="ECO:0007669"/>
    <property type="project" value="UniProtKB-SubCell"/>
</dbReference>
<dbReference type="InterPro" id="IPR005467">
    <property type="entry name" value="His_kinase_dom"/>
</dbReference>
<accession>A0A6M8F9C2</accession>
<evidence type="ECO:0000256" key="14">
    <source>
        <dbReference type="ARBA" id="ARBA00064003"/>
    </source>
</evidence>
<dbReference type="Pfam" id="PF08448">
    <property type="entry name" value="PAS_4"/>
    <property type="match status" value="1"/>
</dbReference>
<evidence type="ECO:0000256" key="9">
    <source>
        <dbReference type="ARBA" id="ARBA00022777"/>
    </source>
</evidence>
<evidence type="ECO:0000256" key="17">
    <source>
        <dbReference type="PROSITE-ProRule" id="PRU00169"/>
    </source>
</evidence>
<dbReference type="InterPro" id="IPR011006">
    <property type="entry name" value="CheY-like_superfamily"/>
</dbReference>
<dbReference type="Pfam" id="PF00512">
    <property type="entry name" value="HisKA"/>
    <property type="match status" value="1"/>
</dbReference>
<dbReference type="SUPFAM" id="SSF55874">
    <property type="entry name" value="ATPase domain of HSP90 chaperone/DNA topoisomerase II/histidine kinase"/>
    <property type="match status" value="1"/>
</dbReference>
<keyword evidence="7 19" id="KW-0812">Transmembrane</keyword>
<evidence type="ECO:0000256" key="19">
    <source>
        <dbReference type="SAM" id="Phobius"/>
    </source>
</evidence>
<dbReference type="GO" id="GO:0005524">
    <property type="term" value="F:ATP binding"/>
    <property type="evidence" value="ECO:0007669"/>
    <property type="project" value="UniProtKB-KW"/>
</dbReference>
<dbReference type="PROSITE" id="PS50110">
    <property type="entry name" value="RESPONSE_REGULATORY"/>
    <property type="match status" value="1"/>
</dbReference>
<dbReference type="InterPro" id="IPR013656">
    <property type="entry name" value="PAS_4"/>
</dbReference>
<dbReference type="InterPro" id="IPR000014">
    <property type="entry name" value="PAS"/>
</dbReference>
<feature type="modified residue" description="4-aspartylphosphate" evidence="17">
    <location>
        <position position="951"/>
    </location>
</feature>
<name>A0A6M8F9C2_9GAMM</name>
<dbReference type="InterPro" id="IPR036641">
    <property type="entry name" value="HPT_dom_sf"/>
</dbReference>
<evidence type="ECO:0000256" key="16">
    <source>
        <dbReference type="PROSITE-ProRule" id="PRU00110"/>
    </source>
</evidence>
<dbReference type="PROSITE" id="PS50113">
    <property type="entry name" value="PAC"/>
    <property type="match status" value="1"/>
</dbReference>
<dbReference type="Pfam" id="PF00072">
    <property type="entry name" value="Response_reg"/>
    <property type="match status" value="1"/>
</dbReference>
<evidence type="ECO:0000256" key="6">
    <source>
        <dbReference type="ARBA" id="ARBA00022679"/>
    </source>
</evidence>
<keyword evidence="13 19" id="KW-0472">Membrane</keyword>
<dbReference type="PRINTS" id="PR00344">
    <property type="entry name" value="BCTRLSENSOR"/>
</dbReference>
<dbReference type="SUPFAM" id="SSF55785">
    <property type="entry name" value="PYP-like sensor domain (PAS domain)"/>
    <property type="match status" value="2"/>
</dbReference>
<dbReference type="PROSITE" id="PS51257">
    <property type="entry name" value="PROKAR_LIPOPROTEIN"/>
    <property type="match status" value="1"/>
</dbReference>
<dbReference type="Pfam" id="PF02518">
    <property type="entry name" value="HATPase_c"/>
    <property type="match status" value="1"/>
</dbReference>
<keyword evidence="6" id="KW-0808">Transferase</keyword>
<keyword evidence="4" id="KW-1003">Cell membrane</keyword>
<dbReference type="Gene3D" id="1.20.120.160">
    <property type="entry name" value="HPT domain"/>
    <property type="match status" value="1"/>
</dbReference>
<evidence type="ECO:0000256" key="12">
    <source>
        <dbReference type="ARBA" id="ARBA00023012"/>
    </source>
</evidence>
<dbReference type="InterPro" id="IPR003660">
    <property type="entry name" value="HAMP_dom"/>
</dbReference>
<dbReference type="PROSITE" id="PS50885">
    <property type="entry name" value="HAMP"/>
    <property type="match status" value="1"/>
</dbReference>
<reference evidence="26" key="1">
    <citation type="submission" date="2020-07" db="EMBL/GenBank/DDBJ databases">
        <title>Nitrate ammonifying Pseudomonas campi sp. nov. isolated from German agricultural grassland.</title>
        <authorList>
            <person name="Timsy T."/>
            <person name="Ulrich A."/>
            <person name="Spanner T."/>
            <person name="Foesel B."/>
            <person name="Kolb S."/>
            <person name="Horn M.A."/>
            <person name="Behrendt U."/>
        </authorList>
    </citation>
    <scope>NUCLEOTIDE SEQUENCE</scope>
    <source>
        <strain evidence="26">S1-A32-2</strain>
    </source>
</reference>
<dbReference type="InterPro" id="IPR008207">
    <property type="entry name" value="Sig_transdc_His_kin_Hpt_dom"/>
</dbReference>
<evidence type="ECO:0000256" key="4">
    <source>
        <dbReference type="ARBA" id="ARBA00022475"/>
    </source>
</evidence>
<feature type="domain" description="PAS" evidence="22">
    <location>
        <begin position="536"/>
        <end position="583"/>
    </location>
</feature>
<dbReference type="Gene3D" id="1.10.287.130">
    <property type="match status" value="1"/>
</dbReference>
<dbReference type="PANTHER" id="PTHR45339:SF1">
    <property type="entry name" value="HYBRID SIGNAL TRANSDUCTION HISTIDINE KINASE J"/>
    <property type="match status" value="1"/>
</dbReference>
<feature type="domain" description="HAMP" evidence="24">
    <location>
        <begin position="203"/>
        <end position="256"/>
    </location>
</feature>
<dbReference type="InterPro" id="IPR036890">
    <property type="entry name" value="HATPase_C_sf"/>
</dbReference>
<feature type="coiled-coil region" evidence="18">
    <location>
        <begin position="362"/>
        <end position="389"/>
    </location>
</feature>
<organism evidence="26 27">
    <name type="scientific">Aquipseudomonas campi</name>
    <dbReference type="NCBI Taxonomy" id="2731681"/>
    <lineage>
        <taxon>Bacteria</taxon>
        <taxon>Pseudomonadati</taxon>
        <taxon>Pseudomonadota</taxon>
        <taxon>Gammaproteobacteria</taxon>
        <taxon>Pseudomonadales</taxon>
        <taxon>Pseudomonadaceae</taxon>
        <taxon>Aquipseudomonas</taxon>
    </lineage>
</organism>
<dbReference type="InterPro" id="IPR004358">
    <property type="entry name" value="Sig_transdc_His_kin-like_C"/>
</dbReference>
<evidence type="ECO:0000313" key="27">
    <source>
        <dbReference type="Proteomes" id="UP000501379"/>
    </source>
</evidence>
<dbReference type="InterPro" id="IPR035965">
    <property type="entry name" value="PAS-like_dom_sf"/>
</dbReference>
<dbReference type="FunFam" id="3.30.565.10:FF:000010">
    <property type="entry name" value="Sensor histidine kinase RcsC"/>
    <property type="match status" value="1"/>
</dbReference>
<dbReference type="Gene3D" id="3.40.50.2300">
    <property type="match status" value="1"/>
</dbReference>
<dbReference type="EC" id="2.7.13.3" evidence="3"/>
<dbReference type="NCBIfam" id="TIGR00229">
    <property type="entry name" value="sensory_box"/>
    <property type="match status" value="2"/>
</dbReference>
<feature type="domain" description="PAC" evidence="23">
    <location>
        <begin position="463"/>
        <end position="515"/>
    </location>
</feature>
<dbReference type="Pfam" id="PF13426">
    <property type="entry name" value="PAS_9"/>
    <property type="match status" value="1"/>
</dbReference>
<dbReference type="InterPro" id="IPR003661">
    <property type="entry name" value="HisK_dim/P_dom"/>
</dbReference>
<dbReference type="InterPro" id="IPR000700">
    <property type="entry name" value="PAS-assoc_C"/>
</dbReference>
<dbReference type="InterPro" id="IPR001610">
    <property type="entry name" value="PAC"/>
</dbReference>
<feature type="domain" description="HPt" evidence="25">
    <location>
        <begin position="1052"/>
        <end position="1145"/>
    </location>
</feature>
<keyword evidence="8" id="KW-0547">Nucleotide-binding</keyword>
<evidence type="ECO:0000256" key="18">
    <source>
        <dbReference type="SAM" id="Coils"/>
    </source>
</evidence>
<dbReference type="Proteomes" id="UP000501379">
    <property type="component" value="Chromosome"/>
</dbReference>
<feature type="modified residue" description="Phosphohistidine" evidence="16">
    <location>
        <position position="1091"/>
    </location>
</feature>
<keyword evidence="12" id="KW-0902">Two-component regulatory system</keyword>
<evidence type="ECO:0000256" key="3">
    <source>
        <dbReference type="ARBA" id="ARBA00012438"/>
    </source>
</evidence>
<keyword evidence="5 17" id="KW-0597">Phosphoprotein</keyword>
<keyword evidence="18" id="KW-0175">Coiled coil</keyword>
<dbReference type="SMART" id="SM00086">
    <property type="entry name" value="PAC"/>
    <property type="match status" value="2"/>
</dbReference>
<evidence type="ECO:0000256" key="11">
    <source>
        <dbReference type="ARBA" id="ARBA00022989"/>
    </source>
</evidence>
<evidence type="ECO:0000259" key="24">
    <source>
        <dbReference type="PROSITE" id="PS50885"/>
    </source>
</evidence>
<evidence type="ECO:0000256" key="5">
    <source>
        <dbReference type="ARBA" id="ARBA00022553"/>
    </source>
</evidence>
<evidence type="ECO:0000256" key="8">
    <source>
        <dbReference type="ARBA" id="ARBA00022741"/>
    </source>
</evidence>
<evidence type="ECO:0000259" key="21">
    <source>
        <dbReference type="PROSITE" id="PS50110"/>
    </source>
</evidence>
<sequence length="1229" mass="135591">MSLDRLSKWLAAGMLIIGTACLGSVWYADQYYQHSLRMAEQRFEVTTLSSLLLAENRRMTQFARLYVESGDELYREHYFQLHADRKFTKALKELQAHTLLPMEQRLLRQAVELNEIQMEAEQQAMAERHTSGTSLQLERSTYVHSELEVGALLEEFSASISARHNRLVNESVKQAGEAQALAALMLGLTMAYVVLAMLLFVRRSLIKPLRLLTEQTLRLQAGEAISSISGCQARNELGALARALNAYRQVNQQVLNQQWAKDRLGELAQELPSSPSLEAFIACLIERLSQWLPGTSAAFSEGEPSVTDAEHCLHYHLPLLHDGQQRGIVDLRLAQRPNAQQLELLNALHEPVCAWWGLLLQREHKKELLHQARHQAEQLEQQQQALAATESWFRGIVEAAPDGMLVFDEQGRIILANLECERIFGYPSAGLLGLHFKELVPSGQREALASIMQNFYADPATISVGEGRALRFDGSEFPIEVRLSDLPSLSGDSLSLCAVIRDLSLRKQHERHLQLAHEQQRAMLMAAPYGIAFIRDGLIVEANSSLHEVFGYAEGELLQQPPTIWASAAMAKEDMNEIRRQLHDGETFRREIKVQHKDGSRFWASLSARAVSPGDLSQGSIWVVEDISLQQAAATEMREARELAETAARVKAEFLANMSHEIRTPMNAIIGMTHLVLTTALDERQRDYLSKVQNSSRHLLGVLDDILDFSKIEAGKLELDTQDFSLEQLLHEVTDQLQSRILGKGLALDLQVLPQVPDQLHGDPLRLRQILLNYLSNAVKFTERGQIGIAVALRGTDARGLCLEFQVSDTGIGLTEQQCGQLFTSFQQADASTTRRYGGTGLGLAIAKQLASLMGGDVAVRSVPGQGSTFSFTAHLQPAHAPLRSESLASSPLTQEPLLGGRVLLVEDNQLNQQVAAELLRAMGCQVDIAGNGREALDRLALHHYELVFMDMQMPVLDGLAATRELRLRPELAELPVVAMTANAMRKDREACLAAGMNDFISKPFEPQTLHAVVQRWLGQRWSRPQIVADRAQTLQLSGVDVAAGLRRVLGNEALYRQLLGQFLTGQASLLEQLQSAIEQGDAATAEHLAHGCKGVSATLGANALAKAAGALEQHLRHGAGAASETLLVALAAQLNPLLDQLRQLPASEQEVATAVDEQQLQQACERLSDLLTDNDAEAQTCFASHAPLLRAAFPAQVVRLAAALDDFDFDKALACLDEAVDSRLSRVA</sequence>
<dbReference type="Gene3D" id="3.30.565.10">
    <property type="entry name" value="Histidine kinase-like ATPase, C-terminal domain"/>
    <property type="match status" value="1"/>
</dbReference>
<evidence type="ECO:0000256" key="10">
    <source>
        <dbReference type="ARBA" id="ARBA00022840"/>
    </source>
</evidence>
<dbReference type="SUPFAM" id="SSF47226">
    <property type="entry name" value="Histidine-containing phosphotransfer domain, HPT domain"/>
    <property type="match status" value="1"/>
</dbReference>
<evidence type="ECO:0000259" key="25">
    <source>
        <dbReference type="PROSITE" id="PS50894"/>
    </source>
</evidence>
<comment type="subcellular location">
    <subcellularLocation>
        <location evidence="2">Cell membrane</location>
        <topology evidence="2">Multi-pass membrane protein</topology>
    </subcellularLocation>
</comment>
<dbReference type="InterPro" id="IPR003594">
    <property type="entry name" value="HATPase_dom"/>
</dbReference>
<dbReference type="PROSITE" id="PS50112">
    <property type="entry name" value="PAS"/>
    <property type="match status" value="2"/>
</dbReference>
<keyword evidence="11 19" id="KW-1133">Transmembrane helix</keyword>
<dbReference type="SMART" id="SM00091">
    <property type="entry name" value="PAS"/>
    <property type="match status" value="2"/>
</dbReference>
<dbReference type="CDD" id="cd16922">
    <property type="entry name" value="HATPase_EvgS-ArcB-TorS-like"/>
    <property type="match status" value="1"/>
</dbReference>
<evidence type="ECO:0000256" key="1">
    <source>
        <dbReference type="ARBA" id="ARBA00000085"/>
    </source>
</evidence>
<dbReference type="SMART" id="SM00448">
    <property type="entry name" value="REC"/>
    <property type="match status" value="1"/>
</dbReference>
<dbReference type="CDD" id="cd00130">
    <property type="entry name" value="PAS"/>
    <property type="match status" value="2"/>
</dbReference>
<dbReference type="SUPFAM" id="SSF52172">
    <property type="entry name" value="CheY-like"/>
    <property type="match status" value="1"/>
</dbReference>
<dbReference type="GO" id="GO:0000155">
    <property type="term" value="F:phosphorelay sensor kinase activity"/>
    <property type="evidence" value="ECO:0007669"/>
    <property type="project" value="InterPro"/>
</dbReference>
<dbReference type="PROSITE" id="PS50109">
    <property type="entry name" value="HIS_KIN"/>
    <property type="match status" value="1"/>
</dbReference>
<dbReference type="SMART" id="SM00073">
    <property type="entry name" value="HPT"/>
    <property type="match status" value="1"/>
</dbReference>
<feature type="domain" description="PAS" evidence="22">
    <location>
        <begin position="389"/>
        <end position="459"/>
    </location>
</feature>
<dbReference type="Gene3D" id="6.10.340.10">
    <property type="match status" value="1"/>
</dbReference>
<dbReference type="SMART" id="SM00388">
    <property type="entry name" value="HisKA"/>
    <property type="match status" value="1"/>
</dbReference>
<feature type="domain" description="Response regulatory" evidence="21">
    <location>
        <begin position="902"/>
        <end position="1018"/>
    </location>
</feature>
<dbReference type="InterPro" id="IPR001789">
    <property type="entry name" value="Sig_transdc_resp-reg_receiver"/>
</dbReference>
<comment type="catalytic activity">
    <reaction evidence="1">
        <text>ATP + protein L-histidine = ADP + protein N-phospho-L-histidine.</text>
        <dbReference type="EC" id="2.7.13.3"/>
    </reaction>
</comment>
<evidence type="ECO:0000256" key="13">
    <source>
        <dbReference type="ARBA" id="ARBA00023136"/>
    </source>
</evidence>
<dbReference type="InterPro" id="IPR036097">
    <property type="entry name" value="HisK_dim/P_sf"/>
</dbReference>
<evidence type="ECO:0000259" key="20">
    <source>
        <dbReference type="PROSITE" id="PS50109"/>
    </source>
</evidence>
<gene>
    <name evidence="26" type="ORF">HNE05_05270</name>
</gene>
<evidence type="ECO:0000313" key="26">
    <source>
        <dbReference type="EMBL" id="QKE62793.1"/>
    </source>
</evidence>
<feature type="domain" description="Histidine kinase" evidence="20">
    <location>
        <begin position="657"/>
        <end position="878"/>
    </location>
</feature>
<dbReference type="Pfam" id="PF00672">
    <property type="entry name" value="HAMP"/>
    <property type="match status" value="1"/>
</dbReference>
<evidence type="ECO:0000259" key="22">
    <source>
        <dbReference type="PROSITE" id="PS50112"/>
    </source>
</evidence>
<dbReference type="EMBL" id="CP053697">
    <property type="protein sequence ID" value="QKE62793.1"/>
    <property type="molecule type" value="Genomic_DNA"/>
</dbReference>
<dbReference type="SMART" id="SM00387">
    <property type="entry name" value="HATPase_c"/>
    <property type="match status" value="1"/>
</dbReference>
<protein>
    <recommendedName>
        <fullName evidence="15">Sensory/regulatory protein RpfC</fullName>
        <ecNumber evidence="3">2.7.13.3</ecNumber>
    </recommendedName>
</protein>
<keyword evidence="9" id="KW-0418">Kinase</keyword>
<evidence type="ECO:0000256" key="7">
    <source>
        <dbReference type="ARBA" id="ARBA00022692"/>
    </source>
</evidence>
<dbReference type="KEGG" id="pcam:HNE05_05270"/>
<dbReference type="Gene3D" id="3.30.450.20">
    <property type="entry name" value="PAS domain"/>
    <property type="match status" value="2"/>
</dbReference>
<evidence type="ECO:0000259" key="23">
    <source>
        <dbReference type="PROSITE" id="PS50113"/>
    </source>
</evidence>
<dbReference type="CDD" id="cd00082">
    <property type="entry name" value="HisKA"/>
    <property type="match status" value="1"/>
</dbReference>
<comment type="subunit">
    <text evidence="14">At low DSF concentrations, interacts with RpfF.</text>
</comment>